<reference evidence="2" key="2">
    <citation type="journal article" date="2015" name="Fish Shellfish Immunol.">
        <title>Early steps in the European eel (Anguilla anguilla)-Vibrio vulnificus interaction in the gills: Role of the RtxA13 toxin.</title>
        <authorList>
            <person name="Callol A."/>
            <person name="Pajuelo D."/>
            <person name="Ebbesson L."/>
            <person name="Teles M."/>
            <person name="MacKenzie S."/>
            <person name="Amaro C."/>
        </authorList>
    </citation>
    <scope>NUCLEOTIDE SEQUENCE</scope>
</reference>
<accession>A0A0E9STJ8</accession>
<keyword evidence="1" id="KW-1133">Transmembrane helix</keyword>
<evidence type="ECO:0000313" key="2">
    <source>
        <dbReference type="EMBL" id="JAH44699.1"/>
    </source>
</evidence>
<proteinExistence type="predicted"/>
<keyword evidence="1" id="KW-0812">Transmembrane</keyword>
<evidence type="ECO:0000256" key="1">
    <source>
        <dbReference type="SAM" id="Phobius"/>
    </source>
</evidence>
<sequence>MCVLVIFRYIILNAFVVILGTPYQSIGHECEWYNHMALMATSLPVGQQ</sequence>
<feature type="transmembrane region" description="Helical" evidence="1">
    <location>
        <begin position="6"/>
        <end position="26"/>
    </location>
</feature>
<reference evidence="2" key="1">
    <citation type="submission" date="2014-11" db="EMBL/GenBank/DDBJ databases">
        <authorList>
            <person name="Amaro Gonzalez C."/>
        </authorList>
    </citation>
    <scope>NUCLEOTIDE SEQUENCE</scope>
</reference>
<dbReference type="AlphaFoldDB" id="A0A0E9STJ8"/>
<keyword evidence="1" id="KW-0472">Membrane</keyword>
<name>A0A0E9STJ8_ANGAN</name>
<dbReference type="EMBL" id="GBXM01063878">
    <property type="protein sequence ID" value="JAH44699.1"/>
    <property type="molecule type" value="Transcribed_RNA"/>
</dbReference>
<protein>
    <submittedName>
        <fullName evidence="2">Uncharacterized protein</fullName>
    </submittedName>
</protein>
<organism evidence="2">
    <name type="scientific">Anguilla anguilla</name>
    <name type="common">European freshwater eel</name>
    <name type="synonym">Muraena anguilla</name>
    <dbReference type="NCBI Taxonomy" id="7936"/>
    <lineage>
        <taxon>Eukaryota</taxon>
        <taxon>Metazoa</taxon>
        <taxon>Chordata</taxon>
        <taxon>Craniata</taxon>
        <taxon>Vertebrata</taxon>
        <taxon>Euteleostomi</taxon>
        <taxon>Actinopterygii</taxon>
        <taxon>Neopterygii</taxon>
        <taxon>Teleostei</taxon>
        <taxon>Anguilliformes</taxon>
        <taxon>Anguillidae</taxon>
        <taxon>Anguilla</taxon>
    </lineage>
</organism>